<keyword evidence="5" id="KW-0539">Nucleus</keyword>
<evidence type="ECO:0000259" key="8">
    <source>
        <dbReference type="PROSITE" id="PS50171"/>
    </source>
</evidence>
<feature type="domain" description="Matrin-type" evidence="8">
    <location>
        <begin position="11"/>
        <end position="42"/>
    </location>
</feature>
<sequence length="361" mass="41023">MADYWKSNERKFCDFCKCWIADNKPSIQFHENGRRHKANVEKRISDISKKAAKDEKSRKKMDIELKKMEEAAMAAYAQDISRNADMTSQNINRTLKEAGLDAESIAVPGTSAAAPEEMPRVRMKPVDPLLPPVDVQEMAFMNAQRAAAAAAAAANDGDTIVPKDPTLWCEAKSPEGYTYYWNVKTNESIWEAPKEGYLSLEEYNKINAEATKQQEMLAVRETKDFVASAEEFVAKNKRERLKERRVKNDGDSIKDKWAQQEDYQAVDCFVSATAGPYGKWETVTPKEEKFTDLQLPKVRYTPAYVPPVIDPTPQNVEPVRNFKEKELKLDDATASSTPGVFKKRKIQPMNKKNARQRLNDD</sequence>
<feature type="domain" description="WW" evidence="7">
    <location>
        <begin position="162"/>
        <end position="195"/>
    </location>
</feature>
<dbReference type="GO" id="GO:0071011">
    <property type="term" value="C:precatalytic spliceosome"/>
    <property type="evidence" value="ECO:0007669"/>
    <property type="project" value="TreeGrafter"/>
</dbReference>
<dbReference type="InterPro" id="IPR036020">
    <property type="entry name" value="WW_dom_sf"/>
</dbReference>
<evidence type="ECO:0000256" key="3">
    <source>
        <dbReference type="ARBA" id="ARBA00022771"/>
    </source>
</evidence>
<dbReference type="PROSITE" id="PS50171">
    <property type="entry name" value="ZF_MATRIN"/>
    <property type="match status" value="1"/>
</dbReference>
<accession>A0A7G3AZL2</accession>
<dbReference type="InterPro" id="IPR036236">
    <property type="entry name" value="Znf_C2H2_sf"/>
</dbReference>
<evidence type="ECO:0000256" key="5">
    <source>
        <dbReference type="ARBA" id="ARBA00023242"/>
    </source>
</evidence>
<dbReference type="PANTHER" id="PTHR13173">
    <property type="entry name" value="WW DOMAIN BINDING PROTEIN 4"/>
    <property type="match status" value="1"/>
</dbReference>
<dbReference type="Pfam" id="PF06220">
    <property type="entry name" value="zf-U1"/>
    <property type="match status" value="1"/>
</dbReference>
<keyword evidence="2" id="KW-0479">Metal-binding</keyword>
<dbReference type="SUPFAM" id="SSF51045">
    <property type="entry name" value="WW domain"/>
    <property type="match status" value="1"/>
</dbReference>
<dbReference type="Pfam" id="PF00397">
    <property type="entry name" value="WW"/>
    <property type="match status" value="1"/>
</dbReference>
<organism evidence="9">
    <name type="scientific">Lutzomyia longipalpis</name>
    <name type="common">Sand fly</name>
    <dbReference type="NCBI Taxonomy" id="7200"/>
    <lineage>
        <taxon>Eukaryota</taxon>
        <taxon>Metazoa</taxon>
        <taxon>Ecdysozoa</taxon>
        <taxon>Arthropoda</taxon>
        <taxon>Hexapoda</taxon>
        <taxon>Insecta</taxon>
        <taxon>Pterygota</taxon>
        <taxon>Neoptera</taxon>
        <taxon>Endopterygota</taxon>
        <taxon>Diptera</taxon>
        <taxon>Nematocera</taxon>
        <taxon>Psychodoidea</taxon>
        <taxon>Psychodidae</taxon>
        <taxon>Lutzomyia</taxon>
        <taxon>Lutzomyia</taxon>
    </lineage>
</organism>
<proteinExistence type="predicted"/>
<dbReference type="InterPro" id="IPR013085">
    <property type="entry name" value="U1-CZ_Znf_C2H2"/>
</dbReference>
<dbReference type="Gene3D" id="3.30.160.60">
    <property type="entry name" value="Classic Zinc Finger"/>
    <property type="match status" value="1"/>
</dbReference>
<dbReference type="SMART" id="SM00451">
    <property type="entry name" value="ZnF_U1"/>
    <property type="match status" value="1"/>
</dbReference>
<dbReference type="InterPro" id="IPR000690">
    <property type="entry name" value="Matrin/U1-C_Znf_C2H2"/>
</dbReference>
<evidence type="ECO:0000256" key="6">
    <source>
        <dbReference type="SAM" id="MobiDB-lite"/>
    </source>
</evidence>
<dbReference type="InterPro" id="IPR040023">
    <property type="entry name" value="WBP4"/>
</dbReference>
<dbReference type="InterPro" id="IPR003604">
    <property type="entry name" value="Matrin/U1-like-C_Znf_C2H2"/>
</dbReference>
<keyword evidence="3" id="KW-0863">Zinc-finger</keyword>
<evidence type="ECO:0000313" key="9">
    <source>
        <dbReference type="EMBL" id="MBC1177388.1"/>
    </source>
</evidence>
<evidence type="ECO:0000256" key="1">
    <source>
        <dbReference type="ARBA" id="ARBA00004123"/>
    </source>
</evidence>
<dbReference type="GO" id="GO:0008270">
    <property type="term" value="F:zinc ion binding"/>
    <property type="evidence" value="ECO:0007669"/>
    <property type="project" value="UniProtKB-KW"/>
</dbReference>
<dbReference type="GO" id="GO:0000398">
    <property type="term" value="P:mRNA splicing, via spliceosome"/>
    <property type="evidence" value="ECO:0007669"/>
    <property type="project" value="InterPro"/>
</dbReference>
<dbReference type="PANTHER" id="PTHR13173:SF10">
    <property type="entry name" value="WW DOMAIN-BINDING PROTEIN 4"/>
    <property type="match status" value="1"/>
</dbReference>
<comment type="subcellular location">
    <subcellularLocation>
        <location evidence="1">Nucleus</location>
    </subcellularLocation>
</comment>
<dbReference type="PROSITE" id="PS50020">
    <property type="entry name" value="WW_DOMAIN_2"/>
    <property type="match status" value="1"/>
</dbReference>
<keyword evidence="4" id="KW-0862">Zinc</keyword>
<feature type="region of interest" description="Disordered" evidence="6">
    <location>
        <begin position="327"/>
        <end position="361"/>
    </location>
</feature>
<name>A0A7G3AZL2_LUTLO</name>
<evidence type="ECO:0000256" key="4">
    <source>
        <dbReference type="ARBA" id="ARBA00022833"/>
    </source>
</evidence>
<dbReference type="AlphaFoldDB" id="A0A7G3AZL2"/>
<reference evidence="9" key="1">
    <citation type="journal article" date="2020" name="BMC">
        <title>Leishmania infection induces a limited differential gene expression in the sand fly midgut.</title>
        <authorList>
            <person name="Coutinho-Abreu I.V."/>
            <person name="Serafim T.D."/>
            <person name="Meneses C."/>
            <person name="Kamhawi S."/>
            <person name="Oliveira F."/>
            <person name="Valenzuela J.G."/>
        </authorList>
    </citation>
    <scope>NUCLEOTIDE SEQUENCE</scope>
    <source>
        <strain evidence="9">Jacobina</strain>
        <tissue evidence="9">Midgut</tissue>
    </source>
</reference>
<dbReference type="EMBL" id="GITU01008685">
    <property type="protein sequence ID" value="MBC1177388.1"/>
    <property type="molecule type" value="Transcribed_RNA"/>
</dbReference>
<dbReference type="VEuPathDB" id="VectorBase:LLONM1_002327"/>
<dbReference type="GO" id="GO:0003723">
    <property type="term" value="F:RNA binding"/>
    <property type="evidence" value="ECO:0007669"/>
    <property type="project" value="TreeGrafter"/>
</dbReference>
<evidence type="ECO:0000256" key="2">
    <source>
        <dbReference type="ARBA" id="ARBA00022723"/>
    </source>
</evidence>
<dbReference type="SUPFAM" id="SSF57667">
    <property type="entry name" value="beta-beta-alpha zinc fingers"/>
    <property type="match status" value="1"/>
</dbReference>
<dbReference type="InterPro" id="IPR001202">
    <property type="entry name" value="WW_dom"/>
</dbReference>
<dbReference type="Gene3D" id="2.20.70.10">
    <property type="match status" value="1"/>
</dbReference>
<dbReference type="SMART" id="SM00456">
    <property type="entry name" value="WW"/>
    <property type="match status" value="1"/>
</dbReference>
<dbReference type="CDD" id="cd00201">
    <property type="entry name" value="WW"/>
    <property type="match status" value="1"/>
</dbReference>
<evidence type="ECO:0000259" key="7">
    <source>
        <dbReference type="PROSITE" id="PS50020"/>
    </source>
</evidence>
<protein>
    <submittedName>
        <fullName evidence="9">Putative spliceosomal protein fbp21</fullName>
    </submittedName>
</protein>